<organism evidence="4 5">
    <name type="scientific">Penicillium angulare</name>
    <dbReference type="NCBI Taxonomy" id="116970"/>
    <lineage>
        <taxon>Eukaryota</taxon>
        <taxon>Fungi</taxon>
        <taxon>Dikarya</taxon>
        <taxon>Ascomycota</taxon>
        <taxon>Pezizomycotina</taxon>
        <taxon>Eurotiomycetes</taxon>
        <taxon>Eurotiomycetidae</taxon>
        <taxon>Eurotiales</taxon>
        <taxon>Aspergillaceae</taxon>
        <taxon>Penicillium</taxon>
    </lineage>
</organism>
<accession>A0A9W9FZ95</accession>
<dbReference type="Gene3D" id="3.30.300.30">
    <property type="match status" value="1"/>
</dbReference>
<dbReference type="InterPro" id="IPR045851">
    <property type="entry name" value="AMP-bd_C_sf"/>
</dbReference>
<evidence type="ECO:0000313" key="4">
    <source>
        <dbReference type="EMBL" id="KAJ5109165.1"/>
    </source>
</evidence>
<dbReference type="SMART" id="SM00824">
    <property type="entry name" value="PKS_TE"/>
    <property type="match status" value="1"/>
</dbReference>
<dbReference type="SUPFAM" id="SSF47336">
    <property type="entry name" value="ACP-like"/>
    <property type="match status" value="1"/>
</dbReference>
<dbReference type="PROSITE" id="PS50075">
    <property type="entry name" value="CARRIER"/>
    <property type="match status" value="1"/>
</dbReference>
<keyword evidence="2" id="KW-0597">Phosphoprotein</keyword>
<dbReference type="AlphaFoldDB" id="A0A9W9FZ95"/>
<dbReference type="PANTHER" id="PTHR24096:SF267">
    <property type="entry name" value="MALONATE--COA LIGASE ACSF3, MITOCHONDRIAL"/>
    <property type="match status" value="1"/>
</dbReference>
<evidence type="ECO:0000256" key="2">
    <source>
        <dbReference type="ARBA" id="ARBA00022553"/>
    </source>
</evidence>
<dbReference type="InterPro" id="IPR029058">
    <property type="entry name" value="AB_hydrolase_fold"/>
</dbReference>
<dbReference type="SUPFAM" id="SSF53474">
    <property type="entry name" value="alpha/beta-Hydrolases"/>
    <property type="match status" value="1"/>
</dbReference>
<dbReference type="Gene3D" id="3.40.50.1820">
    <property type="entry name" value="alpha/beta hydrolase"/>
    <property type="match status" value="1"/>
</dbReference>
<dbReference type="GO" id="GO:0006633">
    <property type="term" value="P:fatty acid biosynthetic process"/>
    <property type="evidence" value="ECO:0007669"/>
    <property type="project" value="TreeGrafter"/>
</dbReference>
<dbReference type="SUPFAM" id="SSF56801">
    <property type="entry name" value="Acetyl-CoA synthetase-like"/>
    <property type="match status" value="1"/>
</dbReference>
<dbReference type="Gene3D" id="3.40.50.12780">
    <property type="entry name" value="N-terminal domain of ligase-like"/>
    <property type="match status" value="1"/>
</dbReference>
<dbReference type="OrthoDB" id="10253869at2759"/>
<comment type="caution">
    <text evidence="4">The sequence shown here is derived from an EMBL/GenBank/DDBJ whole genome shotgun (WGS) entry which is preliminary data.</text>
</comment>
<name>A0A9W9FZ95_9EURO</name>
<feature type="domain" description="Carrier" evidence="3">
    <location>
        <begin position="596"/>
        <end position="675"/>
    </location>
</feature>
<dbReference type="Proteomes" id="UP001149165">
    <property type="component" value="Unassembled WGS sequence"/>
</dbReference>
<dbReference type="Pfam" id="PF00501">
    <property type="entry name" value="AMP-binding"/>
    <property type="match status" value="1"/>
</dbReference>
<dbReference type="Pfam" id="PF00550">
    <property type="entry name" value="PP-binding"/>
    <property type="match status" value="1"/>
</dbReference>
<dbReference type="InterPro" id="IPR036736">
    <property type="entry name" value="ACP-like_sf"/>
</dbReference>
<reference evidence="4" key="2">
    <citation type="journal article" date="2023" name="IMA Fungus">
        <title>Comparative genomic study of the Penicillium genus elucidates a diverse pangenome and 15 lateral gene transfer events.</title>
        <authorList>
            <person name="Petersen C."/>
            <person name="Sorensen T."/>
            <person name="Nielsen M.R."/>
            <person name="Sondergaard T.E."/>
            <person name="Sorensen J.L."/>
            <person name="Fitzpatrick D.A."/>
            <person name="Frisvad J.C."/>
            <person name="Nielsen K.L."/>
        </authorList>
    </citation>
    <scope>NUCLEOTIDE SEQUENCE</scope>
    <source>
        <strain evidence="4">IBT 30069</strain>
    </source>
</reference>
<keyword evidence="5" id="KW-1185">Reference proteome</keyword>
<sequence>MAPSVLVSGDELPTTNVSIKSTTGIAKTQKKPETELHNLSQLLIWASTTNGSLSFYSTEGPSSTPISLSYADLFVEADKKASIIRRIEGLTPQSILLLHFDTQYENILWFWGATLAGYLPAISTPFAEDTTRRRTHLLHLHTLLEQPVVLTAKRLIPEFLGLEELNLHDVESLSAPTEQTPPIDFTGLEKKAKDLGVLMLTSGSTGNAKAVSLRQGQMLKSIRGKSIHHGTEPGDAFLNWVGLDHVASLTEIHLHAMSLGSSQVHVSAPEVLRDPLQFLRLIETHQVVYTFAPNFFLTKVYDSLKATPDFKADLSSLKALISGGESNVVVTCDALTQELRRLGVQGDVIRPGFGMTETCAGSIYSRACPSYDLALSHEFASLGSCVPGIDMRVMSVTTPGQPAATGESGELQVSGPILFEQYYNNPKATMEAFTSDGWFITGDLAKIDEAGNLDLVGRIKDTIIINGVKWSATELETALEEEGIAGLLPSYTVAFPTRATGSPTEDIAIVYSPTYSHEDNQARFDTAQAISKTVSLVTGRKPTHVIPLPQSMLEKSSLGKISHTKVRNALESGEYESIEQEDQALRMSCRQSSWRIAETETEKTVQKTVAELLEISADEISMDDSIFDLGVSSLNLIRLRAMIQEAVGAETQLPMSIMLTEPSPAAISAAIDSLMSKPREYNGIVPLNAHKGKDGGIPLFCIHPGSGDILVFIALAAHFSTRPVYAIRTRGYNPNERFFYSIEETANTYAEQIRQTQPEGPYAIAGYSLGSTLAYEVGKVLEAQGQEVRFLASIDYPPHIAHYVHSLNWIDVLLHIAFFLEIIDEETMVEVTPYLHTLDREAALAHILEIGDSERAKALAVDMKHLGLVSDIAENFRVNVQTYEPIGKVQNLDVFVADPPRYAAKDRQDWRENKLGRWADFSETPAEFYDCPGIHAKMLNPVHMADFAKIFKGAMRRRGV</sequence>
<dbReference type="InterPro" id="IPR020802">
    <property type="entry name" value="TesA-like"/>
</dbReference>
<dbReference type="GO" id="GO:0031177">
    <property type="term" value="F:phosphopantetheine binding"/>
    <property type="evidence" value="ECO:0007669"/>
    <property type="project" value="InterPro"/>
</dbReference>
<dbReference type="PANTHER" id="PTHR24096">
    <property type="entry name" value="LONG-CHAIN-FATTY-ACID--COA LIGASE"/>
    <property type="match status" value="1"/>
</dbReference>
<protein>
    <recommendedName>
        <fullName evidence="3">Carrier domain-containing protein</fullName>
    </recommendedName>
</protein>
<dbReference type="PROSITE" id="PS00455">
    <property type="entry name" value="AMP_BINDING"/>
    <property type="match status" value="1"/>
</dbReference>
<dbReference type="InterPro" id="IPR006162">
    <property type="entry name" value="Ppantetheine_attach_site"/>
</dbReference>
<reference evidence="4" key="1">
    <citation type="submission" date="2022-11" db="EMBL/GenBank/DDBJ databases">
        <authorList>
            <person name="Petersen C."/>
        </authorList>
    </citation>
    <scope>NUCLEOTIDE SEQUENCE</scope>
    <source>
        <strain evidence="4">IBT 30069</strain>
    </source>
</reference>
<dbReference type="Gene3D" id="1.10.1200.10">
    <property type="entry name" value="ACP-like"/>
    <property type="match status" value="1"/>
</dbReference>
<dbReference type="InterPro" id="IPR042099">
    <property type="entry name" value="ANL_N_sf"/>
</dbReference>
<evidence type="ECO:0000313" key="5">
    <source>
        <dbReference type="Proteomes" id="UP001149165"/>
    </source>
</evidence>
<gene>
    <name evidence="4" type="ORF">N7456_005840</name>
</gene>
<dbReference type="InterPro" id="IPR000873">
    <property type="entry name" value="AMP-dep_synth/lig_dom"/>
</dbReference>
<dbReference type="Pfam" id="PF00975">
    <property type="entry name" value="Thioesterase"/>
    <property type="match status" value="1"/>
</dbReference>
<evidence type="ECO:0000256" key="1">
    <source>
        <dbReference type="ARBA" id="ARBA00022450"/>
    </source>
</evidence>
<dbReference type="InterPro" id="IPR020845">
    <property type="entry name" value="AMP-binding_CS"/>
</dbReference>
<dbReference type="PROSITE" id="PS00012">
    <property type="entry name" value="PHOSPHOPANTETHEINE"/>
    <property type="match status" value="1"/>
</dbReference>
<dbReference type="GO" id="GO:0044550">
    <property type="term" value="P:secondary metabolite biosynthetic process"/>
    <property type="evidence" value="ECO:0007669"/>
    <property type="project" value="UniProtKB-ARBA"/>
</dbReference>
<dbReference type="EMBL" id="JAPQKH010000003">
    <property type="protein sequence ID" value="KAJ5109165.1"/>
    <property type="molecule type" value="Genomic_DNA"/>
</dbReference>
<proteinExistence type="predicted"/>
<dbReference type="SMART" id="SM00823">
    <property type="entry name" value="PKS_PP"/>
    <property type="match status" value="1"/>
</dbReference>
<dbReference type="GO" id="GO:0017000">
    <property type="term" value="P:antibiotic biosynthetic process"/>
    <property type="evidence" value="ECO:0007669"/>
    <property type="project" value="UniProtKB-ARBA"/>
</dbReference>
<dbReference type="InterPro" id="IPR001031">
    <property type="entry name" value="Thioesterase"/>
</dbReference>
<dbReference type="InterPro" id="IPR020806">
    <property type="entry name" value="PKS_PP-bd"/>
</dbReference>
<dbReference type="GO" id="GO:0031957">
    <property type="term" value="F:very long-chain fatty acid-CoA ligase activity"/>
    <property type="evidence" value="ECO:0007669"/>
    <property type="project" value="TreeGrafter"/>
</dbReference>
<keyword evidence="1" id="KW-0596">Phosphopantetheine</keyword>
<dbReference type="InterPro" id="IPR009081">
    <property type="entry name" value="PP-bd_ACP"/>
</dbReference>
<evidence type="ECO:0000259" key="3">
    <source>
        <dbReference type="PROSITE" id="PS50075"/>
    </source>
</evidence>